<evidence type="ECO:0000313" key="2">
    <source>
        <dbReference type="Proteomes" id="UP000277537"/>
    </source>
</evidence>
<evidence type="ECO:0008006" key="3">
    <source>
        <dbReference type="Google" id="ProtNLM"/>
    </source>
</evidence>
<protein>
    <recommendedName>
        <fullName evidence="3">DUF3077 domain-containing protein</fullName>
    </recommendedName>
</protein>
<name>A0A427UPW1_ACIJO</name>
<accession>A0A427UPW1</accession>
<dbReference type="AlphaFoldDB" id="A0A427UPW1"/>
<evidence type="ECO:0000313" key="1">
    <source>
        <dbReference type="EMBL" id="RSE22418.1"/>
    </source>
</evidence>
<dbReference type="Proteomes" id="UP000277537">
    <property type="component" value="Unassembled WGS sequence"/>
</dbReference>
<proteinExistence type="predicted"/>
<dbReference type="RefSeq" id="WP_125274243.1">
    <property type="nucleotide sequence ID" value="NZ_RHXE01000022.1"/>
</dbReference>
<gene>
    <name evidence="1" type="ORF">EGT73_10545</name>
</gene>
<comment type="caution">
    <text evidence="1">The sequence shown here is derived from an EMBL/GenBank/DDBJ whole genome shotgun (WGS) entry which is preliminary data.</text>
</comment>
<organism evidence="1 2">
    <name type="scientific">Acinetobacter johnsonii</name>
    <dbReference type="NCBI Taxonomy" id="40214"/>
    <lineage>
        <taxon>Bacteria</taxon>
        <taxon>Pseudomonadati</taxon>
        <taxon>Pseudomonadota</taxon>
        <taxon>Gammaproteobacteria</taxon>
        <taxon>Moraxellales</taxon>
        <taxon>Moraxellaceae</taxon>
        <taxon>Acinetobacter</taxon>
    </lineage>
</organism>
<reference evidence="1 2" key="1">
    <citation type="submission" date="2018-10" db="EMBL/GenBank/DDBJ databases">
        <title>Transmission dynamics of multidrug resistant bacteria on intensive care unit surfaces.</title>
        <authorList>
            <person name="D'Souza A.W."/>
            <person name="Potter R.F."/>
            <person name="Wallace M."/>
            <person name="Shupe A."/>
            <person name="Patel S."/>
            <person name="Sun S."/>
            <person name="Gul D."/>
            <person name="Kwon J.H."/>
            <person name="Andleeb S."/>
            <person name="Burnham C.-A.D."/>
            <person name="Dantas G."/>
        </authorList>
    </citation>
    <scope>NUCLEOTIDE SEQUENCE [LARGE SCALE GENOMIC DNA]</scope>
    <source>
        <strain evidence="1 2">AJ_385</strain>
    </source>
</reference>
<sequence>MSNQIKKTYNPSLGYTSAFFAPHAEANHLNAQDVAYELVASAKDISIATFQCFDGGNKLVIKAEIVANLIAEIQTKLEMIERILPLAFESEEA</sequence>
<dbReference type="EMBL" id="RHXE01000022">
    <property type="protein sequence ID" value="RSE22418.1"/>
    <property type="molecule type" value="Genomic_DNA"/>
</dbReference>